<gene>
    <name evidence="1" type="ORF">FHS09_001239</name>
</gene>
<protein>
    <submittedName>
        <fullName evidence="1">Uncharacterized protein</fullName>
    </submittedName>
</protein>
<comment type="caution">
    <text evidence="1">The sequence shown here is derived from an EMBL/GenBank/DDBJ whole genome shotgun (WGS) entry which is preliminary data.</text>
</comment>
<evidence type="ECO:0000313" key="1">
    <source>
        <dbReference type="EMBL" id="MBB3060424.1"/>
    </source>
</evidence>
<organism evidence="1 2">
    <name type="scientific">Microbulbifer rhizosphaerae</name>
    <dbReference type="NCBI Taxonomy" id="1562603"/>
    <lineage>
        <taxon>Bacteria</taxon>
        <taxon>Pseudomonadati</taxon>
        <taxon>Pseudomonadota</taxon>
        <taxon>Gammaproteobacteria</taxon>
        <taxon>Cellvibrionales</taxon>
        <taxon>Microbulbiferaceae</taxon>
        <taxon>Microbulbifer</taxon>
    </lineage>
</organism>
<evidence type="ECO:0000313" key="2">
    <source>
        <dbReference type="Proteomes" id="UP000535937"/>
    </source>
</evidence>
<proteinExistence type="predicted"/>
<dbReference type="EMBL" id="JACHWZ010000004">
    <property type="protein sequence ID" value="MBB3060424.1"/>
    <property type="molecule type" value="Genomic_DNA"/>
</dbReference>
<name>A0A7W4WA46_9GAMM</name>
<keyword evidence="2" id="KW-1185">Reference proteome</keyword>
<dbReference type="AlphaFoldDB" id="A0A7W4WA46"/>
<reference evidence="1 2" key="1">
    <citation type="submission" date="2020-08" db="EMBL/GenBank/DDBJ databases">
        <title>Genomic Encyclopedia of Type Strains, Phase III (KMG-III): the genomes of soil and plant-associated and newly described type strains.</title>
        <authorList>
            <person name="Whitman W."/>
        </authorList>
    </citation>
    <scope>NUCLEOTIDE SEQUENCE [LARGE SCALE GENOMIC DNA]</scope>
    <source>
        <strain evidence="1 2">CECT 8799</strain>
    </source>
</reference>
<accession>A0A7W4WA46</accession>
<dbReference type="Proteomes" id="UP000535937">
    <property type="component" value="Unassembled WGS sequence"/>
</dbReference>
<sequence>MKKNKPRNHVALNPLLRKGGAHVRAKSGERFANRQKMLKAAREWKSSRDFCVECGGAPNAVLWPTRQGPDIYPALLVQFK</sequence>